<dbReference type="SMART" id="SM00324">
    <property type="entry name" value="RhoGAP"/>
    <property type="match status" value="1"/>
</dbReference>
<dbReference type="InterPro" id="IPR008936">
    <property type="entry name" value="Rho_GTPase_activation_prot"/>
</dbReference>
<dbReference type="Proteomes" id="UP000694865">
    <property type="component" value="Unplaced"/>
</dbReference>
<dbReference type="GeneID" id="100378712"/>
<feature type="region of interest" description="Disordered" evidence="4">
    <location>
        <begin position="864"/>
        <end position="883"/>
    </location>
</feature>
<evidence type="ECO:0000259" key="6">
    <source>
        <dbReference type="PROSITE" id="PS50848"/>
    </source>
</evidence>
<name>A0ABM0M4N6_SACKO</name>
<dbReference type="Gene3D" id="1.10.287.2070">
    <property type="match status" value="1"/>
</dbReference>
<dbReference type="InterPro" id="IPR013761">
    <property type="entry name" value="SAM/pointed_sf"/>
</dbReference>
<dbReference type="Pfam" id="PF07647">
    <property type="entry name" value="SAM_2"/>
    <property type="match status" value="1"/>
</dbReference>
<dbReference type="PANTHER" id="PTHR12659:SF7">
    <property type="entry name" value="CROSSVEINLESS C, ISOFORM C"/>
    <property type="match status" value="1"/>
</dbReference>
<keyword evidence="3" id="KW-0597">Phosphoprotein</keyword>
<keyword evidence="2" id="KW-0343">GTPase activation</keyword>
<gene>
    <name evidence="8" type="primary">LOC100378712</name>
</gene>
<feature type="region of interest" description="Disordered" evidence="4">
    <location>
        <begin position="55"/>
        <end position="88"/>
    </location>
</feature>
<feature type="region of interest" description="Disordered" evidence="4">
    <location>
        <begin position="1368"/>
        <end position="1390"/>
    </location>
</feature>
<evidence type="ECO:0000256" key="3">
    <source>
        <dbReference type="ARBA" id="ARBA00022553"/>
    </source>
</evidence>
<dbReference type="InterPro" id="IPR002913">
    <property type="entry name" value="START_lipid-bd_dom"/>
</dbReference>
<dbReference type="CDD" id="cd08869">
    <property type="entry name" value="START_RhoGAP"/>
    <property type="match status" value="1"/>
</dbReference>
<dbReference type="PANTHER" id="PTHR12659">
    <property type="entry name" value="RHO-TYPE GTPASE ACTIVATING PROTEIN"/>
    <property type="match status" value="1"/>
</dbReference>
<evidence type="ECO:0000256" key="1">
    <source>
        <dbReference type="ARBA" id="ARBA00004170"/>
    </source>
</evidence>
<feature type="compositionally biased region" description="Polar residues" evidence="4">
    <location>
        <begin position="74"/>
        <end position="85"/>
    </location>
</feature>
<dbReference type="Pfam" id="PF01852">
    <property type="entry name" value="START"/>
    <property type="match status" value="1"/>
</dbReference>
<dbReference type="RefSeq" id="XP_006814977.1">
    <property type="nucleotide sequence ID" value="XM_006814914.1"/>
</dbReference>
<dbReference type="SUPFAM" id="SSF47769">
    <property type="entry name" value="SAM/Pointed domain"/>
    <property type="match status" value="1"/>
</dbReference>
<dbReference type="PROSITE" id="PS50848">
    <property type="entry name" value="START"/>
    <property type="match status" value="1"/>
</dbReference>
<feature type="compositionally biased region" description="Basic and acidic residues" evidence="4">
    <location>
        <begin position="55"/>
        <end position="72"/>
    </location>
</feature>
<organism evidence="7 8">
    <name type="scientific">Saccoglossus kowalevskii</name>
    <name type="common">Acorn worm</name>
    <dbReference type="NCBI Taxonomy" id="10224"/>
    <lineage>
        <taxon>Eukaryota</taxon>
        <taxon>Metazoa</taxon>
        <taxon>Hemichordata</taxon>
        <taxon>Enteropneusta</taxon>
        <taxon>Harrimaniidae</taxon>
        <taxon>Saccoglossus</taxon>
    </lineage>
</organism>
<dbReference type="PROSITE" id="PS50238">
    <property type="entry name" value="RHOGAP"/>
    <property type="match status" value="1"/>
</dbReference>
<dbReference type="SUPFAM" id="SSF48350">
    <property type="entry name" value="GTPase activation domain, GAP"/>
    <property type="match status" value="1"/>
</dbReference>
<dbReference type="Pfam" id="PF00620">
    <property type="entry name" value="RhoGAP"/>
    <property type="match status" value="1"/>
</dbReference>
<dbReference type="Gene3D" id="1.10.555.10">
    <property type="entry name" value="Rho GTPase activation protein"/>
    <property type="match status" value="1"/>
</dbReference>
<feature type="compositionally biased region" description="Low complexity" evidence="4">
    <location>
        <begin position="161"/>
        <end position="192"/>
    </location>
</feature>
<feature type="compositionally biased region" description="Polar residues" evidence="4">
    <location>
        <begin position="136"/>
        <end position="160"/>
    </location>
</feature>
<evidence type="ECO:0000259" key="5">
    <source>
        <dbReference type="PROSITE" id="PS50238"/>
    </source>
</evidence>
<feature type="compositionally biased region" description="Polar residues" evidence="4">
    <location>
        <begin position="600"/>
        <end position="613"/>
    </location>
</feature>
<feature type="domain" description="START" evidence="6">
    <location>
        <begin position="1443"/>
        <end position="1658"/>
    </location>
</feature>
<evidence type="ECO:0000313" key="8">
    <source>
        <dbReference type="RefSeq" id="XP_006814977.1"/>
    </source>
</evidence>
<proteinExistence type="predicted"/>
<feature type="domain" description="Rho-GAP" evidence="5">
    <location>
        <begin position="1208"/>
        <end position="1412"/>
    </location>
</feature>
<accession>A0ABM0M4N6</accession>
<sequence length="1658" mass="187442">MATSVRWRDEMEDGGSLEETTIFLMDEDEEMKREMKRLDAADTSNLTTWAQRAAVQHDDHVRSGSPSSDHRTLMSASTVPLSSPYATRRAVPSISDNILESDNEHSSPYGSPRLLHALSSSLSNVSPQVCRKNLPCNNLSPLVSRRTPSPNSLSPLISKNSVSPYSSLNTSPSSSPCASPSVSPGVSPSASPQNSPSLSPGLTPECGTRPKVKVIDAVKSLREQAEYVETHQNMWEPIRVYENPSEYVETHQNMWEPIKVCGNPSEYVGTHQNIWESIRVCGNPSEVCGNPSESIWESIRVCGNPSDYMGIHQSMWKPIRVCGNPSEYMRIHQSMWEHIRIYGNPSEYVETHQSMWKPIRVYENPSEYLEIYLRKLVRICGNPSEYMGIHQSMWKPIRIYENPSEVYENPSEYLEIYLRKLVRICGNPSEYVEIHLKKLIRICGNPSKYLGTHQKIEAAEASQWLKAAGFPQYAQMYEDCLFPIDIHSVETDHDFLDRDSIHSLFRRLNTLNKCASMKIETIPKKTGDESDDDDQCALSRKWKFQRSSRRWSRRLNPLEVFILENYTKSDILDGCDQLHLQESEKALSLDSNRSMLTDKYANSSSIDSPATRQKSYRIPNPEIDTMKHKKSTKKQPTMGDVTTPREAIIEISSPILVQKLTHRDLAMNTHERMKGAKSLLKRLDSLKGRKSSSLKKRPALNLKGGINISQPILTANSNVQDKIELYNCVDLNPRKDDVVPRDKSMTSPSVTRRVKTDHNAADRSKRGGVVFSNNESLNIADVCEKMDTKESPKIPPKCSPASGNRRNTEISYSNDNVFSAFDDQECGTFPRLLSNGYIETGTGSRINTRTGSFNFGSDSCHDNTFFPRPRRRRRNSEDDSALRSSVYDNVAFHGSLDSMAYTDIGLDEIEEQLRQEINNLSNLDNCNSTSMPAMTEHVPELQKYGLSRNTSIASMSSNDLETEKQDILNNISQLLMTDYLQDEPSNNNSQDKSDTVSMKSYDTWHDEEVTEDISAISAEVEAILNGINENLCQLTEINMDETYIGDDSSVTSPIPSPTPDTTPEIPSKKIHLQIDTDAGISGNSSCQDTSEIDTAGSMEDLTGVMEVHERRDSGVGSSLSRSVRRPRIRWHSFSKSHRPSLNSRPFQIHNLSAGQIMVLRKLSLLKLTAMMERYSISNRSWSGWIKVMPRFMRRMKAPDYKDRAVFGVPLSVTLQRTGQPLPQTILHAMRYLRKTAPDALGIFRKPGVRTRIQQLRNVSESNPDEVDYEGVMAYDVADMLKQYFRELPEPLLTSKLSETFITIHTAMPKDIRLQAMQASIMLMPDENIEVLQSLLLFLSDIAEHSDTNQMTAHNLAVCFAPSLFHMSGPRSGSSPQRRRRANLGKPDQKELSDNIAAHECLATMIKEVKKLFVIPEETMMKCHFSYMELGEPVSVNELGSKKEDDNNADYKSYIESCVQGLLKEAREKFKGWVSCPPMENGTELAYKKVGDGHPLRLWKCTVEVEAPPTELLHRILRERHLWDDDFVKWRIVEKLDQQTEVLQYVSNSMAPHPSRDYCTLRSWRADLPRGACVLVSTSVEHPDASLIGGIRGTILASRFLIEPCGAGKSRLTHICRLDTRGRSVEWYNKVFGHMRANLIGKLRDSFKHNSTDGPETKV</sequence>
<comment type="subcellular location">
    <subcellularLocation>
        <location evidence="1">Membrane</location>
        <topology evidence="1">Peripheral membrane protein</topology>
    </subcellularLocation>
</comment>
<dbReference type="Gene3D" id="3.30.530.20">
    <property type="match status" value="1"/>
</dbReference>
<reference evidence="8" key="1">
    <citation type="submission" date="2025-08" db="UniProtKB">
        <authorList>
            <consortium name="RefSeq"/>
        </authorList>
    </citation>
    <scope>IDENTIFICATION</scope>
    <source>
        <tissue evidence="8">Testes</tissue>
    </source>
</reference>
<evidence type="ECO:0000256" key="4">
    <source>
        <dbReference type="SAM" id="MobiDB-lite"/>
    </source>
</evidence>
<dbReference type="SUPFAM" id="SSF55961">
    <property type="entry name" value="Bet v1-like"/>
    <property type="match status" value="1"/>
</dbReference>
<feature type="region of interest" description="Disordered" evidence="4">
    <location>
        <begin position="737"/>
        <end position="763"/>
    </location>
</feature>
<dbReference type="SMART" id="SM00234">
    <property type="entry name" value="START"/>
    <property type="match status" value="1"/>
</dbReference>
<feature type="compositionally biased region" description="Basic and acidic residues" evidence="4">
    <location>
        <begin position="754"/>
        <end position="763"/>
    </location>
</feature>
<protein>
    <submittedName>
        <fullName evidence="8">Rho GTPase-activating protein 7-like</fullName>
    </submittedName>
</protein>
<evidence type="ECO:0000256" key="2">
    <source>
        <dbReference type="ARBA" id="ARBA00022468"/>
    </source>
</evidence>
<dbReference type="InterPro" id="IPR000198">
    <property type="entry name" value="RhoGAP_dom"/>
</dbReference>
<feature type="region of interest" description="Disordered" evidence="4">
    <location>
        <begin position="600"/>
        <end position="640"/>
    </location>
</feature>
<keyword evidence="7" id="KW-1185">Reference proteome</keyword>
<evidence type="ECO:0000313" key="7">
    <source>
        <dbReference type="Proteomes" id="UP000694865"/>
    </source>
</evidence>
<dbReference type="CDD" id="cd09538">
    <property type="entry name" value="SAM_DLC1_2-like"/>
    <property type="match status" value="1"/>
</dbReference>
<feature type="region of interest" description="Disordered" evidence="4">
    <location>
        <begin position="136"/>
        <end position="208"/>
    </location>
</feature>
<dbReference type="InterPro" id="IPR023393">
    <property type="entry name" value="START-like_dom_sf"/>
</dbReference>
<dbReference type="InterPro" id="IPR001660">
    <property type="entry name" value="SAM"/>
</dbReference>